<accession>A0A336MDX9</accession>
<keyword evidence="4 6" id="KW-0732">Signal</keyword>
<name>A0A336MDX9_CULSO</name>
<dbReference type="InterPro" id="IPR036728">
    <property type="entry name" value="PBP_GOBP_sf"/>
</dbReference>
<organism evidence="7">
    <name type="scientific">Culicoides sonorensis</name>
    <name type="common">Biting midge</name>
    <dbReference type="NCBI Taxonomy" id="179676"/>
    <lineage>
        <taxon>Eukaryota</taxon>
        <taxon>Metazoa</taxon>
        <taxon>Ecdysozoa</taxon>
        <taxon>Arthropoda</taxon>
        <taxon>Hexapoda</taxon>
        <taxon>Insecta</taxon>
        <taxon>Pterygota</taxon>
        <taxon>Neoptera</taxon>
        <taxon>Endopterygota</taxon>
        <taxon>Diptera</taxon>
        <taxon>Nematocera</taxon>
        <taxon>Chironomoidea</taxon>
        <taxon>Ceratopogonidae</taxon>
        <taxon>Ceratopogoninae</taxon>
        <taxon>Culicoides</taxon>
        <taxon>Monoculicoides</taxon>
    </lineage>
</organism>
<evidence type="ECO:0000256" key="2">
    <source>
        <dbReference type="ARBA" id="ARBA00008098"/>
    </source>
</evidence>
<evidence type="ECO:0000313" key="7">
    <source>
        <dbReference type="EMBL" id="SSX28495.1"/>
    </source>
</evidence>
<dbReference type="EMBL" id="UFQT01001014">
    <property type="protein sequence ID" value="SSX28495.1"/>
    <property type="molecule type" value="Genomic_DNA"/>
</dbReference>
<comment type="similarity">
    <text evidence="2">Belongs to the PBP/GOBP family.</text>
</comment>
<feature type="signal peptide" evidence="6">
    <location>
        <begin position="1"/>
        <end position="18"/>
    </location>
</feature>
<dbReference type="InterPro" id="IPR006170">
    <property type="entry name" value="PBP/GOBP"/>
</dbReference>
<reference evidence="7" key="1">
    <citation type="submission" date="2018-07" db="EMBL/GenBank/DDBJ databases">
        <authorList>
            <person name="Quirk P.G."/>
            <person name="Krulwich T.A."/>
        </authorList>
    </citation>
    <scope>NUCLEOTIDE SEQUENCE</scope>
</reference>
<evidence type="ECO:0000256" key="4">
    <source>
        <dbReference type="ARBA" id="ARBA00022729"/>
    </source>
</evidence>
<keyword evidence="5" id="KW-1015">Disulfide bond</keyword>
<dbReference type="GO" id="GO:0005615">
    <property type="term" value="C:extracellular space"/>
    <property type="evidence" value="ECO:0007669"/>
    <property type="project" value="TreeGrafter"/>
</dbReference>
<dbReference type="SMART" id="SM00708">
    <property type="entry name" value="PhBP"/>
    <property type="match status" value="1"/>
</dbReference>
<dbReference type="CDD" id="cd23992">
    <property type="entry name" value="PBP_GOBP"/>
    <property type="match status" value="1"/>
</dbReference>
<protein>
    <submittedName>
        <fullName evidence="7">CSON000113 protein</fullName>
    </submittedName>
</protein>
<evidence type="ECO:0000256" key="5">
    <source>
        <dbReference type="ARBA" id="ARBA00023157"/>
    </source>
</evidence>
<sequence>MMKIFCLILVVGVALVAADFTPRTAENVLKYDDECGAELKESPERLAEFKKGEFKEDRESFCHVHCVARKMELFDDEKGTNVENMLKQLLTNNAKPEAEMKKTVEDCIKSSEDKKEDKCVWAFSGFTCLGEHGLKASPV</sequence>
<evidence type="ECO:0000256" key="1">
    <source>
        <dbReference type="ARBA" id="ARBA00004613"/>
    </source>
</evidence>
<evidence type="ECO:0000256" key="6">
    <source>
        <dbReference type="SAM" id="SignalP"/>
    </source>
</evidence>
<dbReference type="AlphaFoldDB" id="A0A336MDX9"/>
<feature type="chain" id="PRO_5016261769" evidence="6">
    <location>
        <begin position="19"/>
        <end position="139"/>
    </location>
</feature>
<dbReference type="Pfam" id="PF01395">
    <property type="entry name" value="PBP_GOBP"/>
    <property type="match status" value="1"/>
</dbReference>
<proteinExistence type="inferred from homology"/>
<gene>
    <name evidence="7" type="primary">CSON000113</name>
</gene>
<dbReference type="Gene3D" id="1.10.238.20">
    <property type="entry name" value="Pheromone/general odorant binding protein domain"/>
    <property type="match status" value="1"/>
</dbReference>
<keyword evidence="3" id="KW-0964">Secreted</keyword>
<dbReference type="GO" id="GO:0007608">
    <property type="term" value="P:sensory perception of smell"/>
    <property type="evidence" value="ECO:0007669"/>
    <property type="project" value="TreeGrafter"/>
</dbReference>
<dbReference type="GO" id="GO:0005549">
    <property type="term" value="F:odorant binding"/>
    <property type="evidence" value="ECO:0007669"/>
    <property type="project" value="InterPro"/>
</dbReference>
<dbReference type="SUPFAM" id="SSF47565">
    <property type="entry name" value="Insect pheromone/odorant-binding proteins"/>
    <property type="match status" value="1"/>
</dbReference>
<dbReference type="OMA" id="HCVARKM"/>
<dbReference type="PANTHER" id="PTHR11857">
    <property type="entry name" value="ODORANT BINDING PROTEIN-RELATED"/>
    <property type="match status" value="1"/>
</dbReference>
<dbReference type="PANTHER" id="PTHR11857:SF46">
    <property type="entry name" value="GENERAL ODORANT-BINDING PROTEIN 99A-RELATED"/>
    <property type="match status" value="1"/>
</dbReference>
<comment type="subcellular location">
    <subcellularLocation>
        <location evidence="1">Secreted</location>
    </subcellularLocation>
</comment>
<evidence type="ECO:0000256" key="3">
    <source>
        <dbReference type="ARBA" id="ARBA00022525"/>
    </source>
</evidence>
<dbReference type="VEuPathDB" id="VectorBase:CSON000113"/>